<organism evidence="4 6">
    <name type="scientific">Flavobacterium glycines</name>
    <dbReference type="NCBI Taxonomy" id="551990"/>
    <lineage>
        <taxon>Bacteria</taxon>
        <taxon>Pseudomonadati</taxon>
        <taxon>Bacteroidota</taxon>
        <taxon>Flavobacteriia</taxon>
        <taxon>Flavobacteriales</taxon>
        <taxon>Flavobacteriaceae</taxon>
        <taxon>Flavobacterium</taxon>
    </lineage>
</organism>
<dbReference type="PROSITE" id="PS00695">
    <property type="entry name" value="ENT_VIR_OMP_2"/>
    <property type="match status" value="1"/>
</dbReference>
<reference evidence="4" key="2">
    <citation type="submission" date="2016-03" db="EMBL/GenBank/DDBJ databases">
        <authorList>
            <person name="Ploux O."/>
        </authorList>
    </citation>
    <scope>NUCLEOTIDE SEQUENCE</scope>
    <source>
        <strain evidence="4">NBRC 105008</strain>
    </source>
</reference>
<dbReference type="Pfam" id="PF13568">
    <property type="entry name" value="OMP_b-brl_2"/>
    <property type="match status" value="1"/>
</dbReference>
<dbReference type="OrthoDB" id="947434at2"/>
<evidence type="ECO:0000313" key="3">
    <source>
        <dbReference type="EMBL" id="GEL09422.1"/>
    </source>
</evidence>
<dbReference type="AlphaFoldDB" id="A0A1B9DY37"/>
<accession>A0A1B9DY37</accession>
<keyword evidence="1" id="KW-0732">Signal</keyword>
<feature type="domain" description="Outer membrane protein beta-barrel" evidence="2">
    <location>
        <begin position="80"/>
        <end position="148"/>
    </location>
</feature>
<dbReference type="EMBL" id="FNEO01000001">
    <property type="protein sequence ID" value="SDJ07327.1"/>
    <property type="molecule type" value="Genomic_DNA"/>
</dbReference>
<feature type="chain" id="PRO_5044556259" evidence="1">
    <location>
        <begin position="20"/>
        <end position="170"/>
    </location>
</feature>
<evidence type="ECO:0000313" key="5">
    <source>
        <dbReference type="EMBL" id="SDJ07327.1"/>
    </source>
</evidence>
<gene>
    <name evidence="4" type="ORF">FBGL_01130</name>
    <name evidence="3" type="ORF">FGL01_01610</name>
    <name evidence="5" type="ORF">SAMN05192550_1578</name>
</gene>
<name>A0A1B9DY37_9FLAO</name>
<dbReference type="Proteomes" id="UP000093226">
    <property type="component" value="Unassembled WGS sequence"/>
</dbReference>
<evidence type="ECO:0000313" key="6">
    <source>
        <dbReference type="Proteomes" id="UP000093226"/>
    </source>
</evidence>
<evidence type="ECO:0000313" key="7">
    <source>
        <dbReference type="Proteomes" id="UP000182367"/>
    </source>
</evidence>
<dbReference type="RefSeq" id="WP_066324035.1">
    <property type="nucleotide sequence ID" value="NZ_BJVF01000001.1"/>
</dbReference>
<evidence type="ECO:0000313" key="4">
    <source>
        <dbReference type="EMBL" id="OCB74601.1"/>
    </source>
</evidence>
<reference evidence="3 8" key="4">
    <citation type="submission" date="2019-07" db="EMBL/GenBank/DDBJ databases">
        <title>Whole genome shotgun sequence of Flavobacterium glycines NBRC 105008.</title>
        <authorList>
            <person name="Hosoyama A."/>
            <person name="Uohara A."/>
            <person name="Ohji S."/>
            <person name="Ichikawa N."/>
        </authorList>
    </citation>
    <scope>NUCLEOTIDE SEQUENCE [LARGE SCALE GENOMIC DNA]</scope>
    <source>
        <strain evidence="3 8">NBRC 105008</strain>
    </source>
</reference>
<dbReference type="EMBL" id="LVEO01000002">
    <property type="protein sequence ID" value="OCB74601.1"/>
    <property type="molecule type" value="Genomic_DNA"/>
</dbReference>
<dbReference type="GO" id="GO:0044384">
    <property type="term" value="C:host outer membrane"/>
    <property type="evidence" value="ECO:0007669"/>
    <property type="project" value="InterPro"/>
</dbReference>
<keyword evidence="7" id="KW-1185">Reference proteome</keyword>
<feature type="signal peptide" evidence="1">
    <location>
        <begin position="1"/>
        <end position="19"/>
    </location>
</feature>
<dbReference type="Proteomes" id="UP000321579">
    <property type="component" value="Unassembled WGS sequence"/>
</dbReference>
<evidence type="ECO:0000256" key="1">
    <source>
        <dbReference type="SAM" id="SignalP"/>
    </source>
</evidence>
<dbReference type="InterPro" id="IPR000758">
    <property type="entry name" value="Enterovir_OMP"/>
</dbReference>
<sequence>MKKIILSALAVFTFAFTNAQETKFGVIAGADFATAKVELEGFNVTDNTTAFFGGFFADITASEKFHVQPELVIVTADGGSQLQLPILAKYYLADKVSILAGPDLLFDLEEKTEGFKTFGVGIDFGAAYDINEHFMIEAKYNLGLTNLIEDAPSGYSAKINGFFLGLGYKF</sequence>
<dbReference type="InterPro" id="IPR011250">
    <property type="entry name" value="OMP/PagP_B-barrel"/>
</dbReference>
<reference evidence="5 7" key="3">
    <citation type="submission" date="2016-10" db="EMBL/GenBank/DDBJ databases">
        <authorList>
            <person name="Varghese N."/>
            <person name="Submissions S."/>
        </authorList>
    </citation>
    <scope>NUCLEOTIDE SEQUENCE [LARGE SCALE GENOMIC DNA]</scope>
    <source>
        <strain evidence="5 7">Gm-149</strain>
    </source>
</reference>
<dbReference type="STRING" id="551990.SAMN05192550_1578"/>
<evidence type="ECO:0000259" key="2">
    <source>
        <dbReference type="Pfam" id="PF13568"/>
    </source>
</evidence>
<dbReference type="SUPFAM" id="SSF56925">
    <property type="entry name" value="OMPA-like"/>
    <property type="match status" value="1"/>
</dbReference>
<reference evidence="6" key="1">
    <citation type="submission" date="2016-03" db="EMBL/GenBank/DDBJ databases">
        <title>Draft genome sequence of Paenibacillus glacialis DSM 22343.</title>
        <authorList>
            <person name="Shin S.-K."/>
            <person name="Yi H."/>
        </authorList>
    </citation>
    <scope>NUCLEOTIDE SEQUENCE [LARGE SCALE GENOMIC DNA]</scope>
    <source>
        <strain evidence="6">NBRC 105008</strain>
    </source>
</reference>
<proteinExistence type="predicted"/>
<dbReference type="InterPro" id="IPR025665">
    <property type="entry name" value="Beta-barrel_OMP_2"/>
</dbReference>
<dbReference type="Proteomes" id="UP000182367">
    <property type="component" value="Unassembled WGS sequence"/>
</dbReference>
<protein>
    <submittedName>
        <fullName evidence="5">Outer membrane protein beta-barrel domain-containing protein</fullName>
    </submittedName>
</protein>
<comment type="caution">
    <text evidence="4">The sequence shown here is derived from an EMBL/GenBank/DDBJ whole genome shotgun (WGS) entry which is preliminary data.</text>
</comment>
<evidence type="ECO:0000313" key="8">
    <source>
        <dbReference type="Proteomes" id="UP000321579"/>
    </source>
</evidence>
<dbReference type="EMBL" id="BJVF01000001">
    <property type="protein sequence ID" value="GEL09422.1"/>
    <property type="molecule type" value="Genomic_DNA"/>
</dbReference>